<name>A0ACC2GPS3_DALPE</name>
<evidence type="ECO:0000313" key="2">
    <source>
        <dbReference type="Proteomes" id="UP001157502"/>
    </source>
</evidence>
<dbReference type="EMBL" id="CM055737">
    <property type="protein sequence ID" value="KAJ8005704.1"/>
    <property type="molecule type" value="Genomic_DNA"/>
</dbReference>
<gene>
    <name evidence="1" type="ORF">DPEC_G00120680</name>
</gene>
<organism evidence="1 2">
    <name type="scientific">Dallia pectoralis</name>
    <name type="common">Alaska blackfish</name>
    <dbReference type="NCBI Taxonomy" id="75939"/>
    <lineage>
        <taxon>Eukaryota</taxon>
        <taxon>Metazoa</taxon>
        <taxon>Chordata</taxon>
        <taxon>Craniata</taxon>
        <taxon>Vertebrata</taxon>
        <taxon>Euteleostomi</taxon>
        <taxon>Actinopterygii</taxon>
        <taxon>Neopterygii</taxon>
        <taxon>Teleostei</taxon>
        <taxon>Protacanthopterygii</taxon>
        <taxon>Esociformes</taxon>
        <taxon>Umbridae</taxon>
        <taxon>Dallia</taxon>
    </lineage>
</organism>
<accession>A0ACC2GPS3</accession>
<keyword evidence="2" id="KW-1185">Reference proteome</keyword>
<comment type="caution">
    <text evidence="1">The sequence shown here is derived from an EMBL/GenBank/DDBJ whole genome shotgun (WGS) entry which is preliminary data.</text>
</comment>
<reference evidence="1" key="1">
    <citation type="submission" date="2021-05" db="EMBL/GenBank/DDBJ databases">
        <authorList>
            <person name="Pan Q."/>
            <person name="Jouanno E."/>
            <person name="Zahm M."/>
            <person name="Klopp C."/>
            <person name="Cabau C."/>
            <person name="Louis A."/>
            <person name="Berthelot C."/>
            <person name="Parey E."/>
            <person name="Roest Crollius H."/>
            <person name="Montfort J."/>
            <person name="Robinson-Rechavi M."/>
            <person name="Bouchez O."/>
            <person name="Lampietro C."/>
            <person name="Lopez Roques C."/>
            <person name="Donnadieu C."/>
            <person name="Postlethwait J."/>
            <person name="Bobe J."/>
            <person name="Dillon D."/>
            <person name="Chandos A."/>
            <person name="von Hippel F."/>
            <person name="Guiguen Y."/>
        </authorList>
    </citation>
    <scope>NUCLEOTIDE SEQUENCE</scope>
    <source>
        <strain evidence="1">YG-Jan2019</strain>
    </source>
</reference>
<dbReference type="Proteomes" id="UP001157502">
    <property type="component" value="Chromosome 10"/>
</dbReference>
<sequence>MALLDTYTRSSSETHKYKILSALASSQDPNKLHRLLEMALAGEVIRTQDLDSVVVMVARNPRGQHLAWGYVQKHWSTLVEKFQLGSFSIRNIIIGTTAQFSSTEKLTEVREFFESIHEQGSQLRVTQISMDNIQKNILWLQRNLGTLRSWLDQGII</sequence>
<evidence type="ECO:0000313" key="1">
    <source>
        <dbReference type="EMBL" id="KAJ8005704.1"/>
    </source>
</evidence>
<protein>
    <submittedName>
        <fullName evidence="1">Uncharacterized protein</fullName>
    </submittedName>
</protein>
<proteinExistence type="predicted"/>